<evidence type="ECO:0000313" key="1">
    <source>
        <dbReference type="EMBL" id="BAE43314.1"/>
    </source>
</evidence>
<sequence>MRTQTCRFIMGFAFCFPTPSDTYKVSAEQTVLCSVTLRLYARRCRVQRTLIAKYIPSEALMRADSKLPVESSCAKNRANGSLVQAKESYVWEG</sequence>
<dbReference type="EMBL" id="AK041599">
    <property type="protein sequence ID" value="BAE43313.1"/>
    <property type="molecule type" value="mRNA"/>
</dbReference>
<dbReference type="AlphaFoldDB" id="Q3V3D6"/>
<reference evidence="1" key="6">
    <citation type="journal article" date="2002" name="Nature">
        <title>Analysis of the mouse transcriptome based on functional annotation of 60,770 full-length cDNAs.</title>
        <authorList>
            <consortium name="The FANTOM Consortium and the RIKEN Genome Exploration Research Group Phase I and II Team"/>
        </authorList>
    </citation>
    <scope>NUCLEOTIDE SEQUENCE</scope>
    <source>
        <strain evidence="1">C57BL/6J</strain>
        <tissue evidence="1">Thymus</tissue>
    </source>
</reference>
<organism evidence="1">
    <name type="scientific">Mus musculus</name>
    <name type="common">Mouse</name>
    <dbReference type="NCBI Taxonomy" id="10090"/>
    <lineage>
        <taxon>Eukaryota</taxon>
        <taxon>Metazoa</taxon>
        <taxon>Chordata</taxon>
        <taxon>Craniata</taxon>
        <taxon>Vertebrata</taxon>
        <taxon>Euteleostomi</taxon>
        <taxon>Mammalia</taxon>
        <taxon>Eutheria</taxon>
        <taxon>Euarchontoglires</taxon>
        <taxon>Glires</taxon>
        <taxon>Rodentia</taxon>
        <taxon>Myomorpha</taxon>
        <taxon>Muroidea</taxon>
        <taxon>Muridae</taxon>
        <taxon>Murinae</taxon>
        <taxon>Mus</taxon>
        <taxon>Mus</taxon>
    </lineage>
</organism>
<reference evidence="1" key="4">
    <citation type="journal article" date="2001" name="Nature">
        <title>Functional annotation of a full-length mouse cDNA collection.</title>
        <authorList>
            <consortium name="The RIKEN Genome Exploration Research Group Phase II Team and the FANTOM Consortium"/>
        </authorList>
    </citation>
    <scope>NUCLEOTIDE SEQUENCE</scope>
    <source>
        <strain evidence="1">C57BL/6J</strain>
        <tissue evidence="1">Thymus</tissue>
    </source>
</reference>
<protein>
    <submittedName>
        <fullName evidence="1">Uncharacterized protein</fullName>
    </submittedName>
</protein>
<reference evidence="1" key="1">
    <citation type="journal article" date="1999" name="Methods Enzymol.">
        <title>High-efficiency full-length cDNA cloning.</title>
        <authorList>
            <person name="Carninci P."/>
            <person name="Hayashizaki Y."/>
        </authorList>
    </citation>
    <scope>NUCLEOTIDE SEQUENCE</scope>
    <source>
        <strain evidence="1">C57BL/6J</strain>
        <tissue evidence="1">Thymus</tissue>
    </source>
</reference>
<proteinExistence type="evidence at transcript level"/>
<reference evidence="1" key="3">
    <citation type="journal article" date="2000" name="Genome Res.">
        <title>RIKEN integrated sequence analysis (RISA) system--384-format sequencing pipeline with 384 multicapillary sequencer.</title>
        <authorList>
            <person name="Shibata K."/>
            <person name="Itoh M."/>
            <person name="Aizawa K."/>
            <person name="Nagaoka S."/>
            <person name="Sasaki N."/>
            <person name="Carninci P."/>
            <person name="Konno H."/>
            <person name="Akiyama J."/>
            <person name="Nishi K."/>
            <person name="Kitsunai T."/>
            <person name="Tashiro H."/>
            <person name="Itoh M."/>
            <person name="Sumi N."/>
            <person name="Ishii Y."/>
            <person name="Nakamura S."/>
            <person name="Hazama M."/>
            <person name="Nishine T."/>
            <person name="Harada A."/>
            <person name="Yamamoto R."/>
            <person name="Matsumoto H."/>
            <person name="Sakaguchi S."/>
            <person name="Ikegami T."/>
            <person name="Kashiwagi K."/>
            <person name="Fujiwake S."/>
            <person name="Inoue K."/>
            <person name="Togawa Y."/>
            <person name="Izawa M."/>
            <person name="Ohara E."/>
            <person name="Watahiki M."/>
            <person name="Yoneda Y."/>
            <person name="Ishikawa T."/>
            <person name="Ozawa K."/>
            <person name="Tanaka T."/>
            <person name="Matsuura S."/>
            <person name="Kawai J."/>
            <person name="Okazaki Y."/>
            <person name="Muramatsu M."/>
            <person name="Inoue Y."/>
            <person name="Kira A."/>
            <person name="Hayashizaki Y."/>
        </authorList>
    </citation>
    <scope>NUCLEOTIDE SEQUENCE</scope>
    <source>
        <strain evidence="1">C57BL/6J</strain>
        <tissue evidence="1">Thymus</tissue>
    </source>
</reference>
<reference evidence="1" key="7">
    <citation type="journal article" date="2005" name="Science">
        <title>The Transcriptional Landscape of the Mammalian Genome.</title>
        <authorList>
            <consortium name="The FANTOM Consortium"/>
            <consortium name="Riken Genome Exploration Research Group and Genome Science Group (Genome Network Project Core Group)"/>
        </authorList>
    </citation>
    <scope>NUCLEOTIDE SEQUENCE</scope>
    <source>
        <strain evidence="1">C57BL/6J</strain>
        <tissue evidence="1">Thymus</tissue>
    </source>
</reference>
<dbReference type="EMBL" id="AK041814">
    <property type="protein sequence ID" value="BAE43314.1"/>
    <property type="molecule type" value="mRNA"/>
</dbReference>
<reference evidence="1" key="5">
    <citation type="submission" date="2001-07" db="EMBL/GenBank/DDBJ databases">
        <authorList>
            <person name="Adachi J."/>
            <person name="Aizawa K."/>
            <person name="Akimura T."/>
            <person name="Arakawa T."/>
            <person name="Bono H."/>
            <person name="Carninci P."/>
            <person name="Fukuda S."/>
            <person name="Furuno M."/>
            <person name="Hanagaki T."/>
            <person name="Hara A."/>
            <person name="Hashizume W."/>
            <person name="Hayashida K."/>
            <person name="Hayatsu N."/>
            <person name="Hiramoto K."/>
            <person name="Hiraoka T."/>
            <person name="Hirozane T."/>
            <person name="Hori F."/>
            <person name="Imotani K."/>
            <person name="Ishii Y."/>
            <person name="Itoh M."/>
            <person name="Kagawa I."/>
            <person name="Kasukawa T."/>
            <person name="Katoh H."/>
            <person name="Kawai J."/>
            <person name="Kojima Y."/>
            <person name="Kondo S."/>
            <person name="Konno H."/>
            <person name="Kouda M."/>
            <person name="Koya S."/>
            <person name="Kurihara C."/>
            <person name="Matsuyama T."/>
            <person name="Miyazaki A."/>
            <person name="Murata M."/>
            <person name="Nakamura M."/>
            <person name="Nishi K."/>
            <person name="Nomura K."/>
            <person name="Numazaki R."/>
            <person name="Ohno M."/>
            <person name="Ohsato N."/>
            <person name="Okazaki Y."/>
            <person name="Saito R."/>
            <person name="Saitoh H."/>
            <person name="Sakai C."/>
            <person name="Sakai K."/>
            <person name="Sakazume N."/>
            <person name="Sano H."/>
            <person name="Sasaki D."/>
            <person name="Shibata K."/>
            <person name="Shinagawa A."/>
            <person name="Shiraki T."/>
            <person name="Sogabe Y."/>
            <person name="Tagami M."/>
            <person name="Tagawa A."/>
            <person name="Takahashi F."/>
            <person name="Takaku-Akahira S."/>
            <person name="Takeda Y."/>
            <person name="Tanaka T."/>
            <person name="Tomaru A."/>
            <person name="Toya T."/>
            <person name="Yasunishi A."/>
            <person name="Muramatsu M."/>
            <person name="Hayashizaki Y."/>
        </authorList>
    </citation>
    <scope>NUCLEOTIDE SEQUENCE</scope>
    <source>
        <strain evidence="1">C57BL/6J</strain>
        <tissue evidence="1">Thymus</tissue>
    </source>
</reference>
<accession>Q3V3D6</accession>
<reference evidence="1" key="8">
    <citation type="journal article" date="2005" name="Science">
        <title>Antisense Transcription in the Mammalian Transcriptome.</title>
        <authorList>
            <consortium name="RIKEN Genome Exploration Research Group and Genome Science Group (Genome Network Project Core Group) and the FANTOM Consortium"/>
        </authorList>
    </citation>
    <scope>NUCLEOTIDE SEQUENCE</scope>
    <source>
        <strain evidence="1">C57BL/6J</strain>
        <tissue evidence="1">Thymus</tissue>
    </source>
</reference>
<reference evidence="1" key="2">
    <citation type="journal article" date="2000" name="Genome Res.">
        <title>Normalization and subtraction of cap-trapper-selected cDNAs to prepare full-length cDNA libraries for rapid discovery of new genes.</title>
        <authorList>
            <person name="Carninci P."/>
            <person name="Shibata Y."/>
            <person name="Hayatsu N."/>
            <person name="Sugahara Y."/>
            <person name="Shibata K."/>
            <person name="Itoh M."/>
            <person name="Konno H."/>
            <person name="Okazaki Y."/>
            <person name="Muramatsu M."/>
            <person name="Hayashizaki Y."/>
        </authorList>
    </citation>
    <scope>NUCLEOTIDE SEQUENCE</scope>
    <source>
        <strain evidence="1">C57BL/6J</strain>
        <tissue evidence="1">Thymus</tissue>
    </source>
</reference>
<name>Q3V3D6_MOUSE</name>